<gene>
    <name evidence="2" type="ORF">E0493_02005</name>
</gene>
<accession>A0A845B7Q2</accession>
<protein>
    <submittedName>
        <fullName evidence="2">Uncharacterized protein</fullName>
    </submittedName>
</protein>
<name>A0A845B7Q2_9PROT</name>
<dbReference type="RefSeq" id="WP_160935226.1">
    <property type="nucleotide sequence ID" value="NZ_SNVJ01000001.1"/>
</dbReference>
<reference evidence="2 3" key="1">
    <citation type="submission" date="2019-03" db="EMBL/GenBank/DDBJ databases">
        <title>Roseomonas sp. a novel Roseomonas species isolated from Sea whip Gorgonian.</title>
        <authorList>
            <person name="Li F."/>
            <person name="Pan X."/>
            <person name="Huang S."/>
            <person name="Li Z."/>
            <person name="Meng B."/>
        </authorList>
    </citation>
    <scope>NUCLEOTIDE SEQUENCE [LARGE SCALE GENOMIC DNA]</scope>
    <source>
        <strain evidence="2 3">M0104</strain>
    </source>
</reference>
<sequence>MLDLAARLEELRNAFAAQTGRADALERQATDLERQLAIAEARLAVEMMHSAGLAAQASHLMAVAAEADLPGLAGLVEAGSVGGAATSRLAEIYAAAFDAKAAELGIEDPARFRDA</sequence>
<evidence type="ECO:0000256" key="1">
    <source>
        <dbReference type="SAM" id="Coils"/>
    </source>
</evidence>
<organism evidence="2 3">
    <name type="scientific">Teichococcus coralli</name>
    <dbReference type="NCBI Taxonomy" id="2545983"/>
    <lineage>
        <taxon>Bacteria</taxon>
        <taxon>Pseudomonadati</taxon>
        <taxon>Pseudomonadota</taxon>
        <taxon>Alphaproteobacteria</taxon>
        <taxon>Acetobacterales</taxon>
        <taxon>Roseomonadaceae</taxon>
        <taxon>Roseomonas</taxon>
    </lineage>
</organism>
<keyword evidence="1" id="KW-0175">Coiled coil</keyword>
<dbReference type="Proteomes" id="UP000460715">
    <property type="component" value="Unassembled WGS sequence"/>
</dbReference>
<dbReference type="EMBL" id="SNVJ01000001">
    <property type="protein sequence ID" value="MXP62126.1"/>
    <property type="molecule type" value="Genomic_DNA"/>
</dbReference>
<evidence type="ECO:0000313" key="3">
    <source>
        <dbReference type="Proteomes" id="UP000460715"/>
    </source>
</evidence>
<dbReference type="OrthoDB" id="7282022at2"/>
<comment type="caution">
    <text evidence="2">The sequence shown here is derived from an EMBL/GenBank/DDBJ whole genome shotgun (WGS) entry which is preliminary data.</text>
</comment>
<keyword evidence="3" id="KW-1185">Reference proteome</keyword>
<proteinExistence type="predicted"/>
<feature type="coiled-coil region" evidence="1">
    <location>
        <begin position="8"/>
        <end position="42"/>
    </location>
</feature>
<dbReference type="AlphaFoldDB" id="A0A845B7Q2"/>
<evidence type="ECO:0000313" key="2">
    <source>
        <dbReference type="EMBL" id="MXP62126.1"/>
    </source>
</evidence>